<dbReference type="PANTHER" id="PTHR13947">
    <property type="entry name" value="GNAT FAMILY N-ACETYLTRANSFERASE"/>
    <property type="match status" value="1"/>
</dbReference>
<dbReference type="AlphaFoldDB" id="A0A1I3SQD4"/>
<evidence type="ECO:0000313" key="4">
    <source>
        <dbReference type="Proteomes" id="UP000198670"/>
    </source>
</evidence>
<dbReference type="RefSeq" id="WP_090630266.1">
    <property type="nucleotide sequence ID" value="NZ_FOQO01000011.1"/>
</dbReference>
<keyword evidence="4" id="KW-1185">Reference proteome</keyword>
<reference evidence="3 4" key="1">
    <citation type="submission" date="2016-10" db="EMBL/GenBank/DDBJ databases">
        <authorList>
            <person name="de Groot N.N."/>
        </authorList>
    </citation>
    <scope>NUCLEOTIDE SEQUENCE [LARGE SCALE GENOMIC DNA]</scope>
    <source>
        <strain evidence="3 4">RK1</strain>
    </source>
</reference>
<organism evidence="3 4">
    <name type="scientific">Parapedobacter indicus</name>
    <dbReference type="NCBI Taxonomy" id="1477437"/>
    <lineage>
        <taxon>Bacteria</taxon>
        <taxon>Pseudomonadati</taxon>
        <taxon>Bacteroidota</taxon>
        <taxon>Sphingobacteriia</taxon>
        <taxon>Sphingobacteriales</taxon>
        <taxon>Sphingobacteriaceae</taxon>
        <taxon>Parapedobacter</taxon>
    </lineage>
</organism>
<evidence type="ECO:0000256" key="1">
    <source>
        <dbReference type="ARBA" id="ARBA00022679"/>
    </source>
</evidence>
<dbReference type="STRING" id="1477437.SAMN05444682_111130"/>
<keyword evidence="1 3" id="KW-0808">Transferase</keyword>
<proteinExistence type="predicted"/>
<dbReference type="OrthoDB" id="1431064at2"/>
<dbReference type="PROSITE" id="PS51186">
    <property type="entry name" value="GNAT"/>
    <property type="match status" value="1"/>
</dbReference>
<sequence length="161" mass="18271">MNRDKPLIIPYEPRFRADFERINTAWVTQYFQLEPMDIYVHTNPEEAILKTGGKIFLAQMSEKIVGTAALIRISDAVFELAKMGLEESYRGRGIGKMLCAAAIQAAIELGAKQLILYSNHQLAPALRLYRSMGFKDVPVESSEYQRADIRMELRLPSFQGT</sequence>
<dbReference type="Proteomes" id="UP000198670">
    <property type="component" value="Unassembled WGS sequence"/>
</dbReference>
<accession>A0A1I3SQD4</accession>
<dbReference type="Gene3D" id="3.40.630.30">
    <property type="match status" value="1"/>
</dbReference>
<protein>
    <submittedName>
        <fullName evidence="3">Acetyltransferase (GNAT) family protein</fullName>
    </submittedName>
</protein>
<dbReference type="CDD" id="cd04301">
    <property type="entry name" value="NAT_SF"/>
    <property type="match status" value="1"/>
</dbReference>
<dbReference type="GO" id="GO:0008080">
    <property type="term" value="F:N-acetyltransferase activity"/>
    <property type="evidence" value="ECO:0007669"/>
    <property type="project" value="InterPro"/>
</dbReference>
<dbReference type="Pfam" id="PF00583">
    <property type="entry name" value="Acetyltransf_1"/>
    <property type="match status" value="1"/>
</dbReference>
<dbReference type="PANTHER" id="PTHR13947:SF37">
    <property type="entry name" value="LD18367P"/>
    <property type="match status" value="1"/>
</dbReference>
<feature type="domain" description="N-acetyltransferase" evidence="2">
    <location>
        <begin position="9"/>
        <end position="156"/>
    </location>
</feature>
<dbReference type="SUPFAM" id="SSF55729">
    <property type="entry name" value="Acyl-CoA N-acyltransferases (Nat)"/>
    <property type="match status" value="1"/>
</dbReference>
<dbReference type="InterPro" id="IPR016181">
    <property type="entry name" value="Acyl_CoA_acyltransferase"/>
</dbReference>
<evidence type="ECO:0000259" key="2">
    <source>
        <dbReference type="PROSITE" id="PS51186"/>
    </source>
</evidence>
<dbReference type="InterPro" id="IPR050769">
    <property type="entry name" value="NAT_camello-type"/>
</dbReference>
<gene>
    <name evidence="3" type="ORF">SAMN05444682_111130</name>
</gene>
<name>A0A1I3SQD4_9SPHI</name>
<dbReference type="EMBL" id="FOQO01000011">
    <property type="protein sequence ID" value="SFJ60600.1"/>
    <property type="molecule type" value="Genomic_DNA"/>
</dbReference>
<evidence type="ECO:0000313" key="3">
    <source>
        <dbReference type="EMBL" id="SFJ60600.1"/>
    </source>
</evidence>
<dbReference type="InterPro" id="IPR000182">
    <property type="entry name" value="GNAT_dom"/>
</dbReference>